<keyword evidence="2" id="KW-1185">Reference proteome</keyword>
<sequence>MSHTRRPLLPDPGRKQNKDAVCLAQRAAVRTGVSNPRRRVRRGSRRLFSWSPNFLWIRRIYRRTSLESAATKGELQTYIHTYKHTGEVNIKRVKNGQELRS</sequence>
<dbReference type="Proteomes" id="UP000299102">
    <property type="component" value="Unassembled WGS sequence"/>
</dbReference>
<gene>
    <name evidence="1" type="ORF">EVAR_94029_1</name>
</gene>
<dbReference type="EMBL" id="BGZK01002992">
    <property type="protein sequence ID" value="GBP97720.1"/>
    <property type="molecule type" value="Genomic_DNA"/>
</dbReference>
<name>A0A4C2ACC0_EUMVA</name>
<accession>A0A4C2ACC0</accession>
<reference evidence="1 2" key="1">
    <citation type="journal article" date="2019" name="Commun. Biol.">
        <title>The bagworm genome reveals a unique fibroin gene that provides high tensile strength.</title>
        <authorList>
            <person name="Kono N."/>
            <person name="Nakamura H."/>
            <person name="Ohtoshi R."/>
            <person name="Tomita M."/>
            <person name="Numata K."/>
            <person name="Arakawa K."/>
        </authorList>
    </citation>
    <scope>NUCLEOTIDE SEQUENCE [LARGE SCALE GENOMIC DNA]</scope>
</reference>
<dbReference type="AlphaFoldDB" id="A0A4C2ACC0"/>
<comment type="caution">
    <text evidence="1">The sequence shown here is derived from an EMBL/GenBank/DDBJ whole genome shotgun (WGS) entry which is preliminary data.</text>
</comment>
<proteinExistence type="predicted"/>
<evidence type="ECO:0000313" key="1">
    <source>
        <dbReference type="EMBL" id="GBP97720.1"/>
    </source>
</evidence>
<evidence type="ECO:0000313" key="2">
    <source>
        <dbReference type="Proteomes" id="UP000299102"/>
    </source>
</evidence>
<organism evidence="1 2">
    <name type="scientific">Eumeta variegata</name>
    <name type="common">Bagworm moth</name>
    <name type="synonym">Eumeta japonica</name>
    <dbReference type="NCBI Taxonomy" id="151549"/>
    <lineage>
        <taxon>Eukaryota</taxon>
        <taxon>Metazoa</taxon>
        <taxon>Ecdysozoa</taxon>
        <taxon>Arthropoda</taxon>
        <taxon>Hexapoda</taxon>
        <taxon>Insecta</taxon>
        <taxon>Pterygota</taxon>
        <taxon>Neoptera</taxon>
        <taxon>Endopterygota</taxon>
        <taxon>Lepidoptera</taxon>
        <taxon>Glossata</taxon>
        <taxon>Ditrysia</taxon>
        <taxon>Tineoidea</taxon>
        <taxon>Psychidae</taxon>
        <taxon>Oiketicinae</taxon>
        <taxon>Eumeta</taxon>
    </lineage>
</organism>
<protein>
    <submittedName>
        <fullName evidence="1">Uncharacterized protein</fullName>
    </submittedName>
</protein>